<comment type="caution">
    <text evidence="2">The sequence shown here is derived from an EMBL/GenBank/DDBJ whole genome shotgun (WGS) entry which is preliminary data.</text>
</comment>
<dbReference type="Pfam" id="PF09983">
    <property type="entry name" value="JetD_C"/>
    <property type="match status" value="1"/>
</dbReference>
<accession>A0A4R6RA19</accession>
<dbReference type="InterPro" id="IPR024534">
    <property type="entry name" value="JetD_C"/>
</dbReference>
<dbReference type="Proteomes" id="UP000294593">
    <property type="component" value="Unassembled WGS sequence"/>
</dbReference>
<evidence type="ECO:0000259" key="1">
    <source>
        <dbReference type="Pfam" id="PF09983"/>
    </source>
</evidence>
<dbReference type="OrthoDB" id="322908at2"/>
<evidence type="ECO:0000313" key="2">
    <source>
        <dbReference type="EMBL" id="TDP82931.1"/>
    </source>
</evidence>
<name>A0A4R6RA19_9BURK</name>
<sequence length="386" mass="43017">MPDPDLFLLRLARALLDKAERTGNEQGIKLKLDRKHAPELYGHIDADSQQAVVLKLETLCALGWTTLDLGKPRDFAGFTDRDPHLVLLDFEALAAWCGYQRRADAWHRQLIQYIELSGAFGGPGNSVQADLLDYLSKSPLRALEGWPLHEAADCLLALHALCVSGQTMPLREASARVFHARSKILDHREELLRLLGAASGQLFEAPIQLLMAFPEEPENFDAVLFVENLVTFERMADHRQADWAHMALVYAAGFKAGAKRLRHPQGCRIYSRQSAAPTQAALERAARWLFDNAEMSVFFFGDLDFAGMQILARLRDGFPQACAWETGYAPLADILSHRQGHPPEAAEKSGQIDPGITGCTYADNVLLPLMRQSQQFADQESYVVRA</sequence>
<feature type="domain" description="Wadjet protein JetD C-terminal" evidence="1">
    <location>
        <begin position="220"/>
        <end position="321"/>
    </location>
</feature>
<dbReference type="AlphaFoldDB" id="A0A4R6RA19"/>
<dbReference type="EMBL" id="SNXW01000005">
    <property type="protein sequence ID" value="TDP82931.1"/>
    <property type="molecule type" value="Genomic_DNA"/>
</dbReference>
<evidence type="ECO:0000313" key="3">
    <source>
        <dbReference type="Proteomes" id="UP000294593"/>
    </source>
</evidence>
<gene>
    <name evidence="2" type="ORF">EV672_105118</name>
</gene>
<organism evidence="2 3">
    <name type="scientific">Aquabacterium commune</name>
    <dbReference type="NCBI Taxonomy" id="70586"/>
    <lineage>
        <taxon>Bacteria</taxon>
        <taxon>Pseudomonadati</taxon>
        <taxon>Pseudomonadota</taxon>
        <taxon>Betaproteobacteria</taxon>
        <taxon>Burkholderiales</taxon>
        <taxon>Aquabacterium</taxon>
    </lineage>
</organism>
<protein>
    <submittedName>
        <fullName evidence="2">Uncharacterized protein DUF2220</fullName>
    </submittedName>
</protein>
<dbReference type="RefSeq" id="WP_133608913.1">
    <property type="nucleotide sequence ID" value="NZ_SNXW01000005.1"/>
</dbReference>
<proteinExistence type="predicted"/>
<reference evidence="2 3" key="1">
    <citation type="submission" date="2019-03" db="EMBL/GenBank/DDBJ databases">
        <title>Genomic Encyclopedia of Type Strains, Phase IV (KMG-IV): sequencing the most valuable type-strain genomes for metagenomic binning, comparative biology and taxonomic classification.</title>
        <authorList>
            <person name="Goeker M."/>
        </authorList>
    </citation>
    <scope>NUCLEOTIDE SEQUENCE [LARGE SCALE GENOMIC DNA]</scope>
    <source>
        <strain evidence="2 3">DSM 11901</strain>
    </source>
</reference>
<keyword evidence="3" id="KW-1185">Reference proteome</keyword>